<feature type="transmembrane region" description="Helical" evidence="1">
    <location>
        <begin position="61"/>
        <end position="80"/>
    </location>
</feature>
<dbReference type="EMBL" id="WNWW01000890">
    <property type="protein sequence ID" value="KAF3421084.1"/>
    <property type="molecule type" value="Genomic_DNA"/>
</dbReference>
<keyword evidence="3" id="KW-1185">Reference proteome</keyword>
<organism evidence="2 3">
    <name type="scientific">Frieseomelitta varia</name>
    <dbReference type="NCBI Taxonomy" id="561572"/>
    <lineage>
        <taxon>Eukaryota</taxon>
        <taxon>Metazoa</taxon>
        <taxon>Ecdysozoa</taxon>
        <taxon>Arthropoda</taxon>
        <taxon>Hexapoda</taxon>
        <taxon>Insecta</taxon>
        <taxon>Pterygota</taxon>
        <taxon>Neoptera</taxon>
        <taxon>Endopterygota</taxon>
        <taxon>Hymenoptera</taxon>
        <taxon>Apocrita</taxon>
        <taxon>Aculeata</taxon>
        <taxon>Apoidea</taxon>
        <taxon>Anthophila</taxon>
        <taxon>Apidae</taxon>
        <taxon>Frieseomelitta</taxon>
    </lineage>
</organism>
<protein>
    <submittedName>
        <fullName evidence="2">Uncharacterized protein</fullName>
    </submittedName>
</protein>
<keyword evidence="1" id="KW-1133">Transmembrane helix</keyword>
<comment type="caution">
    <text evidence="2">The sequence shown here is derived from an EMBL/GenBank/DDBJ whole genome shotgun (WGS) entry which is preliminary data.</text>
</comment>
<gene>
    <name evidence="2" type="ORF">E2986_13986</name>
</gene>
<evidence type="ECO:0000313" key="3">
    <source>
        <dbReference type="Proteomes" id="UP000655588"/>
    </source>
</evidence>
<keyword evidence="1" id="KW-0472">Membrane</keyword>
<reference evidence="2" key="1">
    <citation type="submission" date="2019-11" db="EMBL/GenBank/DDBJ databases">
        <title>The nuclear and mitochondrial genomes of Frieseomelitta varia - a highly eusocial stingless bee (Meliponini) with a permanently sterile worker caste.</title>
        <authorList>
            <person name="Freitas F.C.P."/>
            <person name="Lourenco A.P."/>
            <person name="Nunes F.M.F."/>
            <person name="Paschoal A.R."/>
            <person name="Abreu F.C.P."/>
            <person name="Barbin F.O."/>
            <person name="Bataglia L."/>
            <person name="Cardoso-Junior C.A.M."/>
            <person name="Cervoni M.S."/>
            <person name="Silva S.R."/>
            <person name="Dalarmi F."/>
            <person name="Del Lama M.A."/>
            <person name="Depintor T.S."/>
            <person name="Ferreira K.M."/>
            <person name="Goria P.S."/>
            <person name="Jaskot M.C."/>
            <person name="Lago D.C."/>
            <person name="Luna-Lucena D."/>
            <person name="Moda L.M."/>
            <person name="Nascimento L."/>
            <person name="Pedrino M."/>
            <person name="Rabico F.O."/>
            <person name="Sanches F.C."/>
            <person name="Santos D.E."/>
            <person name="Santos C.G."/>
            <person name="Vieira J."/>
            <person name="Lopes T.F."/>
            <person name="Barchuk A.R."/>
            <person name="Hartfelder K."/>
            <person name="Simoes Z.L.P."/>
            <person name="Bitondi M.M.G."/>
            <person name="Pinheiro D.G."/>
        </authorList>
    </citation>
    <scope>NUCLEOTIDE SEQUENCE</scope>
    <source>
        <strain evidence="2">USP_RPSP 00005682</strain>
        <tissue evidence="2">Whole individual</tissue>
    </source>
</reference>
<evidence type="ECO:0000313" key="2">
    <source>
        <dbReference type="EMBL" id="KAF3421084.1"/>
    </source>
</evidence>
<dbReference type="AlphaFoldDB" id="A0A833R5B5"/>
<sequence>MTRMYCANAFAFTFRPFFPIHVEAHVAFANYSVHIQRHASVDISHSPFEISRTSSRYGASCLYLVAAIFSTLYTRFYTLLHPTSDLFLDLIEVIS</sequence>
<name>A0A833R5B5_9HYME</name>
<proteinExistence type="predicted"/>
<keyword evidence="1" id="KW-0812">Transmembrane</keyword>
<dbReference type="Proteomes" id="UP000655588">
    <property type="component" value="Unassembled WGS sequence"/>
</dbReference>
<accession>A0A833R5B5</accession>
<evidence type="ECO:0000256" key="1">
    <source>
        <dbReference type="SAM" id="Phobius"/>
    </source>
</evidence>